<dbReference type="EMBL" id="BAAAPH010000002">
    <property type="protein sequence ID" value="GAA1552017.1"/>
    <property type="molecule type" value="Genomic_DNA"/>
</dbReference>
<organism evidence="1 2">
    <name type="scientific">Kribbella hippodromi</name>
    <dbReference type="NCBI Taxonomy" id="434347"/>
    <lineage>
        <taxon>Bacteria</taxon>
        <taxon>Bacillati</taxon>
        <taxon>Actinomycetota</taxon>
        <taxon>Actinomycetes</taxon>
        <taxon>Propionibacteriales</taxon>
        <taxon>Kribbellaceae</taxon>
        <taxon>Kribbella</taxon>
    </lineage>
</organism>
<evidence type="ECO:0000313" key="1">
    <source>
        <dbReference type="EMBL" id="GAA1552017.1"/>
    </source>
</evidence>
<reference evidence="1 2" key="1">
    <citation type="journal article" date="2019" name="Int. J. Syst. Evol. Microbiol.">
        <title>The Global Catalogue of Microorganisms (GCM) 10K type strain sequencing project: providing services to taxonomists for standard genome sequencing and annotation.</title>
        <authorList>
            <consortium name="The Broad Institute Genomics Platform"/>
            <consortium name="The Broad Institute Genome Sequencing Center for Infectious Disease"/>
            <person name="Wu L."/>
            <person name="Ma J."/>
        </authorList>
    </citation>
    <scope>NUCLEOTIDE SEQUENCE [LARGE SCALE GENOMIC DNA]</scope>
    <source>
        <strain evidence="1 2">JCM 15572</strain>
    </source>
</reference>
<accession>A0ABN2C3V9</accession>
<evidence type="ECO:0000313" key="2">
    <source>
        <dbReference type="Proteomes" id="UP001501705"/>
    </source>
</evidence>
<keyword evidence="2" id="KW-1185">Reference proteome</keyword>
<comment type="caution">
    <text evidence="1">The sequence shown here is derived from an EMBL/GenBank/DDBJ whole genome shotgun (WGS) entry which is preliminary data.</text>
</comment>
<proteinExistence type="predicted"/>
<dbReference type="Proteomes" id="UP001501705">
    <property type="component" value="Unassembled WGS sequence"/>
</dbReference>
<name>A0ABN2C3V9_9ACTN</name>
<gene>
    <name evidence="1" type="ORF">GCM10009804_06180</name>
</gene>
<protein>
    <submittedName>
        <fullName evidence="1">Uncharacterized protein</fullName>
    </submittedName>
</protein>
<sequence>MSGQEYDGWTIGRTAHVHMGAAKVEMLDRDLPPAEQGGVRVLKTHATDNSSLSEVNCQVCEQE</sequence>